<dbReference type="Gene3D" id="3.40.50.300">
    <property type="entry name" value="P-loop containing nucleotide triphosphate hydrolases"/>
    <property type="match status" value="1"/>
</dbReference>
<dbReference type="GO" id="GO:0008652">
    <property type="term" value="P:amino acid biosynthetic process"/>
    <property type="evidence" value="ECO:0007669"/>
    <property type="project" value="UniProtKB-KW"/>
</dbReference>
<evidence type="ECO:0000256" key="10">
    <source>
        <dbReference type="ARBA" id="ARBA00048567"/>
    </source>
</evidence>
<comment type="caution">
    <text evidence="11">The sequence shown here is derived from an EMBL/GenBank/DDBJ whole genome shotgun (WGS) entry which is preliminary data.</text>
</comment>
<comment type="pathway">
    <text evidence="1">Metabolic intermediate biosynthesis; chorismate biosynthesis; chorismate from D-erythrose 4-phosphate and phosphoenolpyruvate: step 5/7.</text>
</comment>
<keyword evidence="5" id="KW-0808">Transferase</keyword>
<evidence type="ECO:0000256" key="7">
    <source>
        <dbReference type="ARBA" id="ARBA00022777"/>
    </source>
</evidence>
<organism evidence="11">
    <name type="scientific">marine sediment metagenome</name>
    <dbReference type="NCBI Taxonomy" id="412755"/>
    <lineage>
        <taxon>unclassified sequences</taxon>
        <taxon>metagenomes</taxon>
        <taxon>ecological metagenomes</taxon>
    </lineage>
</organism>
<evidence type="ECO:0000256" key="1">
    <source>
        <dbReference type="ARBA" id="ARBA00004842"/>
    </source>
</evidence>
<evidence type="ECO:0000256" key="4">
    <source>
        <dbReference type="ARBA" id="ARBA00022605"/>
    </source>
</evidence>
<dbReference type="PRINTS" id="PR01100">
    <property type="entry name" value="SHIKIMTKNASE"/>
</dbReference>
<keyword evidence="7" id="KW-0418">Kinase</keyword>
<keyword evidence="4" id="KW-0028">Amino-acid biosynthesis</keyword>
<comment type="catalytic activity">
    <reaction evidence="10">
        <text>shikimate + ATP = 3-phosphoshikimate + ADP + H(+)</text>
        <dbReference type="Rhea" id="RHEA:13121"/>
        <dbReference type="ChEBI" id="CHEBI:15378"/>
        <dbReference type="ChEBI" id="CHEBI:30616"/>
        <dbReference type="ChEBI" id="CHEBI:36208"/>
        <dbReference type="ChEBI" id="CHEBI:145989"/>
        <dbReference type="ChEBI" id="CHEBI:456216"/>
        <dbReference type="EC" id="2.7.1.71"/>
    </reaction>
</comment>
<reference evidence="11" key="1">
    <citation type="journal article" date="2014" name="Front. Microbiol.">
        <title>High frequency of phylogenetically diverse reductive dehalogenase-homologous genes in deep subseafloor sedimentary metagenomes.</title>
        <authorList>
            <person name="Kawai M."/>
            <person name="Futagami T."/>
            <person name="Toyoda A."/>
            <person name="Takaki Y."/>
            <person name="Nishi S."/>
            <person name="Hori S."/>
            <person name="Arai W."/>
            <person name="Tsubouchi T."/>
            <person name="Morono Y."/>
            <person name="Uchiyama I."/>
            <person name="Ito T."/>
            <person name="Fujiyama A."/>
            <person name="Inagaki F."/>
            <person name="Takami H."/>
        </authorList>
    </citation>
    <scope>NUCLEOTIDE SEQUENCE</scope>
    <source>
        <strain evidence="11">Expedition CK06-06</strain>
    </source>
</reference>
<dbReference type="SUPFAM" id="SSF52540">
    <property type="entry name" value="P-loop containing nucleoside triphosphate hydrolases"/>
    <property type="match status" value="1"/>
</dbReference>
<dbReference type="CDD" id="cd00464">
    <property type="entry name" value="SK"/>
    <property type="match status" value="1"/>
</dbReference>
<dbReference type="EC" id="2.7.1.71" evidence="3"/>
<dbReference type="InterPro" id="IPR000623">
    <property type="entry name" value="Shikimate_kinase/TSH1"/>
</dbReference>
<evidence type="ECO:0000256" key="9">
    <source>
        <dbReference type="ARBA" id="ARBA00023141"/>
    </source>
</evidence>
<dbReference type="PANTHER" id="PTHR21087:SF16">
    <property type="entry name" value="SHIKIMATE KINASE 1, CHLOROPLASTIC"/>
    <property type="match status" value="1"/>
</dbReference>
<dbReference type="GO" id="GO:0005524">
    <property type="term" value="F:ATP binding"/>
    <property type="evidence" value="ECO:0007669"/>
    <property type="project" value="UniProtKB-KW"/>
</dbReference>
<gene>
    <name evidence="11" type="ORF">S01H1_66841</name>
</gene>
<evidence type="ECO:0000256" key="8">
    <source>
        <dbReference type="ARBA" id="ARBA00022840"/>
    </source>
</evidence>
<proteinExistence type="inferred from homology"/>
<dbReference type="PANTHER" id="PTHR21087">
    <property type="entry name" value="SHIKIMATE KINASE"/>
    <property type="match status" value="1"/>
</dbReference>
<evidence type="ECO:0000256" key="2">
    <source>
        <dbReference type="ARBA" id="ARBA00006997"/>
    </source>
</evidence>
<dbReference type="InterPro" id="IPR023000">
    <property type="entry name" value="Shikimate_kinase_CS"/>
</dbReference>
<name>X0WT14_9ZZZZ</name>
<dbReference type="Pfam" id="PF01202">
    <property type="entry name" value="SKI"/>
    <property type="match status" value="1"/>
</dbReference>
<keyword evidence="6" id="KW-0547">Nucleotide-binding</keyword>
<dbReference type="GO" id="GO:0004765">
    <property type="term" value="F:shikimate kinase activity"/>
    <property type="evidence" value="ECO:0007669"/>
    <property type="project" value="UniProtKB-EC"/>
</dbReference>
<dbReference type="HAMAP" id="MF_00109">
    <property type="entry name" value="Shikimate_kinase"/>
    <property type="match status" value="1"/>
</dbReference>
<sequence>MNIVLIGYRCSGKTEVGKILARELEKDFIDTDKLIEDNAGCSIETIISRNGWNHFREIEKSLIEMVSRRNNLIIATGGGVVMDEDNVKNLKKNAWIVWLNGEPEVIRERMDKEQRSGKIRPSLTGEDPLEEIKQVMDVRIPLYEKAATLVVDTSAVTSTEVAALIIKNLPKGFKT</sequence>
<dbReference type="UniPathway" id="UPA00053">
    <property type="reaction ID" value="UER00088"/>
</dbReference>
<evidence type="ECO:0000256" key="6">
    <source>
        <dbReference type="ARBA" id="ARBA00022741"/>
    </source>
</evidence>
<dbReference type="GO" id="GO:0009073">
    <property type="term" value="P:aromatic amino acid family biosynthetic process"/>
    <property type="evidence" value="ECO:0007669"/>
    <property type="project" value="UniProtKB-KW"/>
</dbReference>
<dbReference type="InterPro" id="IPR027417">
    <property type="entry name" value="P-loop_NTPase"/>
</dbReference>
<dbReference type="GO" id="GO:0009423">
    <property type="term" value="P:chorismate biosynthetic process"/>
    <property type="evidence" value="ECO:0007669"/>
    <property type="project" value="UniProtKB-UniPathway"/>
</dbReference>
<dbReference type="AlphaFoldDB" id="X0WT14"/>
<comment type="similarity">
    <text evidence="2">Belongs to the shikimate kinase family.</text>
</comment>
<keyword evidence="8" id="KW-0067">ATP-binding</keyword>
<protein>
    <recommendedName>
        <fullName evidence="3">shikimate kinase</fullName>
        <ecNumber evidence="3">2.7.1.71</ecNumber>
    </recommendedName>
</protein>
<evidence type="ECO:0000256" key="5">
    <source>
        <dbReference type="ARBA" id="ARBA00022679"/>
    </source>
</evidence>
<dbReference type="GO" id="GO:0005829">
    <property type="term" value="C:cytosol"/>
    <property type="evidence" value="ECO:0007669"/>
    <property type="project" value="TreeGrafter"/>
</dbReference>
<accession>X0WT14</accession>
<dbReference type="InterPro" id="IPR031322">
    <property type="entry name" value="Shikimate/glucono_kinase"/>
</dbReference>
<dbReference type="PROSITE" id="PS01128">
    <property type="entry name" value="SHIKIMATE_KINASE"/>
    <property type="match status" value="1"/>
</dbReference>
<evidence type="ECO:0000313" key="11">
    <source>
        <dbReference type="EMBL" id="GAG33800.1"/>
    </source>
</evidence>
<keyword evidence="9" id="KW-0057">Aromatic amino acid biosynthesis</keyword>
<evidence type="ECO:0000256" key="3">
    <source>
        <dbReference type="ARBA" id="ARBA00012154"/>
    </source>
</evidence>
<dbReference type="EMBL" id="BARS01044216">
    <property type="protein sequence ID" value="GAG33800.1"/>
    <property type="molecule type" value="Genomic_DNA"/>
</dbReference>